<dbReference type="EMBL" id="JAKTTI010000003">
    <property type="protein sequence ID" value="MCH1624428.1"/>
    <property type="molecule type" value="Genomic_DNA"/>
</dbReference>
<evidence type="ECO:0000313" key="3">
    <source>
        <dbReference type="Proteomes" id="UP001431131"/>
    </source>
</evidence>
<comment type="caution">
    <text evidence="2">The sequence shown here is derived from an EMBL/GenBank/DDBJ whole genome shotgun (WGS) entry which is preliminary data.</text>
</comment>
<organism evidence="2 3">
    <name type="scientific">Fredinandcohnia quinoae</name>
    <dbReference type="NCBI Taxonomy" id="2918902"/>
    <lineage>
        <taxon>Bacteria</taxon>
        <taxon>Bacillati</taxon>
        <taxon>Bacillota</taxon>
        <taxon>Bacilli</taxon>
        <taxon>Bacillales</taxon>
        <taxon>Bacillaceae</taxon>
        <taxon>Fredinandcohnia</taxon>
    </lineage>
</organism>
<proteinExistence type="predicted"/>
<dbReference type="Pfam" id="PF00583">
    <property type="entry name" value="Acetyltransf_1"/>
    <property type="match status" value="1"/>
</dbReference>
<reference evidence="2" key="1">
    <citation type="submission" date="2022-02" db="EMBL/GenBank/DDBJ databases">
        <title>Fredinandcohnia quinoae sp. nov. isolated from Chenopodium quinoa seeds.</title>
        <authorList>
            <person name="Saati-Santamaria Z."/>
            <person name="Flores-Felix J.D."/>
            <person name="Igual J.M."/>
            <person name="Velazquez E."/>
            <person name="Garcia-Fraile P."/>
            <person name="Martinez-Molina E."/>
        </authorList>
    </citation>
    <scope>NUCLEOTIDE SEQUENCE</scope>
    <source>
        <strain evidence="2">SECRCQ15</strain>
    </source>
</reference>
<dbReference type="Gene3D" id="3.40.630.30">
    <property type="match status" value="1"/>
</dbReference>
<protein>
    <submittedName>
        <fullName evidence="2">GNAT family N-acetyltransferase</fullName>
    </submittedName>
</protein>
<evidence type="ECO:0000259" key="1">
    <source>
        <dbReference type="PROSITE" id="PS51186"/>
    </source>
</evidence>
<dbReference type="SUPFAM" id="SSF55729">
    <property type="entry name" value="Acyl-CoA N-acyltransferases (Nat)"/>
    <property type="match status" value="2"/>
</dbReference>
<name>A0AAW5DVQ4_9BACI</name>
<dbReference type="InterPro" id="IPR000182">
    <property type="entry name" value="GNAT_dom"/>
</dbReference>
<dbReference type="CDD" id="cd04301">
    <property type="entry name" value="NAT_SF"/>
    <property type="match status" value="1"/>
</dbReference>
<dbReference type="InterPro" id="IPR016181">
    <property type="entry name" value="Acyl_CoA_acyltransferase"/>
</dbReference>
<feature type="domain" description="N-acetyltransferase" evidence="1">
    <location>
        <begin position="167"/>
        <end position="330"/>
    </location>
</feature>
<dbReference type="PROSITE" id="PS51186">
    <property type="entry name" value="GNAT"/>
    <property type="match status" value="1"/>
</dbReference>
<gene>
    <name evidence="2" type="ORF">MJG50_03740</name>
</gene>
<evidence type="ECO:0000313" key="2">
    <source>
        <dbReference type="EMBL" id="MCH1624428.1"/>
    </source>
</evidence>
<keyword evidence="3" id="KW-1185">Reference proteome</keyword>
<accession>A0AAW5DVQ4</accession>
<sequence length="336" mass="38292">MKRCEFQPISIDDLPAMADLLIQRQNAEAEVFPFLKNSCLNKEYTTDLLRNLLNHKKVIGVGAFTNHELVGYLIGEIKIDTLRGRHIWVPYEGIAIRMDQSSELIRNLYAKVSVKWLEQGCFMHYTIIPLGNQVYYDAYQRLSFFIQQVHGVLNIGDYKPFEHVSDIEIKIADKMDSEMMGKMSSIIQSYQNSTPTFEPALPEVVSNIHSAYKSIVEEDDPTCLIASKDMKEVGFQVYDQINTDLMTPDNGVELSIAGTSDSQMGKGVGKRLMNEGYRIMKEKGYNSIVTDWRITNLASSTFWPKCGFMPVAYRMVRSIDSHIAWANFNNPSIKLL</sequence>
<dbReference type="GO" id="GO:0016747">
    <property type="term" value="F:acyltransferase activity, transferring groups other than amino-acyl groups"/>
    <property type="evidence" value="ECO:0007669"/>
    <property type="project" value="InterPro"/>
</dbReference>
<dbReference type="Proteomes" id="UP001431131">
    <property type="component" value="Unassembled WGS sequence"/>
</dbReference>
<dbReference type="AlphaFoldDB" id="A0AAW5DVQ4"/>
<dbReference type="RefSeq" id="WP_240252835.1">
    <property type="nucleotide sequence ID" value="NZ_JAKTTI010000003.1"/>
</dbReference>